<reference evidence="2 3" key="1">
    <citation type="submission" date="2017-06" db="EMBL/GenBank/DDBJ databases">
        <title>Draft genome sequence of anaerobic fermentative bacterium Anaeromicrobium sediminis DY2726D isolated from West Pacific Ocean sediments.</title>
        <authorList>
            <person name="Zeng X."/>
        </authorList>
    </citation>
    <scope>NUCLEOTIDE SEQUENCE [LARGE SCALE GENOMIC DNA]</scope>
    <source>
        <strain evidence="2 3">DY2726D</strain>
    </source>
</reference>
<proteinExistence type="predicted"/>
<evidence type="ECO:0000313" key="3">
    <source>
        <dbReference type="Proteomes" id="UP000216024"/>
    </source>
</evidence>
<dbReference type="SUPFAM" id="SSF53335">
    <property type="entry name" value="S-adenosyl-L-methionine-dependent methyltransferases"/>
    <property type="match status" value="1"/>
</dbReference>
<feature type="transmembrane region" description="Helical" evidence="1">
    <location>
        <begin position="561"/>
        <end position="577"/>
    </location>
</feature>
<feature type="transmembrane region" description="Helical" evidence="1">
    <location>
        <begin position="42"/>
        <end position="66"/>
    </location>
</feature>
<protein>
    <recommendedName>
        <fullName evidence="4">Spermine synthase</fullName>
    </recommendedName>
</protein>
<gene>
    <name evidence="2" type="ORF">CCE28_14105</name>
</gene>
<feature type="transmembrane region" description="Helical" evidence="1">
    <location>
        <begin position="589"/>
        <end position="611"/>
    </location>
</feature>
<keyword evidence="1" id="KW-1133">Transmembrane helix</keyword>
<dbReference type="AlphaFoldDB" id="A0A267MII7"/>
<sequence>MSHSKTQNKIECSNRVYLYLAMFLIGFSLFLYEILLTRLFSVILSVNLVFLVVSFAILGSGIGGIYTYKILKANKKIIPEHLLKKYSVWIPISILLSIGAMYYLPFMKISILYALIGAISFVMGGIVISSMFKENEKNSNKLYFMDLVGSSLGSLAVIPLMNQFGFMRSVVVVCIMSLIASILIYVHCKEYKKMLILGLCSLLLGAGFMEANIIKQMEKPFNAYYLSPNTLISYLKDSKEKPKDIPFTKWDAISRTDVIETTNENEKIIVTDGGASAPIIKFDGNIKSIEHLKKKVNYIPFAFGNNHNTLVIGSGGGKDVLFALLGESENIDAVEINTSTIEAVNSFRDFSGDIYNRPEVNVYNQDGRNFIENSNKKYDNIYLSMVMTNAIENTMYSLSENYIYTYEAVEKYFGNLNENGKLSFMMHNNLDLLRVVNTGIEVLLHKGVRQENVTDYFIIVNGMDKRHKNNHKSNVKMPLVIFKSTPFTEEEINIVRETAKVQNREVIHYPGGENELYKLLKDKKITYEELLNKINFNVKSIKDDSPFFYNYTKTLPAQIQYVFWGILFIWFLIRIKYANRKEHKEPVKYFMGLGIAYMLVEIPTIQKMILYFGNPSLAFSVMLFSILVSSGIGSVLSGHKKIKNFTDKSPMYLLLTGIAIVIIQLNLSNIMSMTSDLDLI</sequence>
<name>A0A267MII7_9FIRM</name>
<evidence type="ECO:0000313" key="2">
    <source>
        <dbReference type="EMBL" id="PAB58613.1"/>
    </source>
</evidence>
<feature type="transmembrane region" description="Helical" evidence="1">
    <location>
        <begin position="142"/>
        <end position="160"/>
    </location>
</feature>
<accession>A0A267MII7</accession>
<dbReference type="Pfam" id="PF01564">
    <property type="entry name" value="Spermine_synth"/>
    <property type="match status" value="1"/>
</dbReference>
<dbReference type="Proteomes" id="UP000216024">
    <property type="component" value="Unassembled WGS sequence"/>
</dbReference>
<feature type="transmembrane region" description="Helical" evidence="1">
    <location>
        <begin position="617"/>
        <end position="639"/>
    </location>
</feature>
<organism evidence="2 3">
    <name type="scientific">Anaeromicrobium sediminis</name>
    <dbReference type="NCBI Taxonomy" id="1478221"/>
    <lineage>
        <taxon>Bacteria</taxon>
        <taxon>Bacillati</taxon>
        <taxon>Bacillota</taxon>
        <taxon>Clostridia</taxon>
        <taxon>Peptostreptococcales</taxon>
        <taxon>Thermotaleaceae</taxon>
        <taxon>Anaeromicrobium</taxon>
    </lineage>
</organism>
<keyword evidence="1" id="KW-0472">Membrane</keyword>
<dbReference type="RefSeq" id="WP_095134378.1">
    <property type="nucleotide sequence ID" value="NZ_NIBG01000013.1"/>
</dbReference>
<evidence type="ECO:0008006" key="4">
    <source>
        <dbReference type="Google" id="ProtNLM"/>
    </source>
</evidence>
<dbReference type="OrthoDB" id="127145at2"/>
<feature type="transmembrane region" description="Helical" evidence="1">
    <location>
        <begin position="110"/>
        <end position="130"/>
    </location>
</feature>
<dbReference type="EMBL" id="NIBG01000013">
    <property type="protein sequence ID" value="PAB58613.1"/>
    <property type="molecule type" value="Genomic_DNA"/>
</dbReference>
<feature type="transmembrane region" description="Helical" evidence="1">
    <location>
        <begin position="166"/>
        <end position="188"/>
    </location>
</feature>
<dbReference type="InterPro" id="IPR029063">
    <property type="entry name" value="SAM-dependent_MTases_sf"/>
</dbReference>
<feature type="transmembrane region" description="Helical" evidence="1">
    <location>
        <begin position="651"/>
        <end position="671"/>
    </location>
</feature>
<feature type="transmembrane region" description="Helical" evidence="1">
    <location>
        <begin position="86"/>
        <end position="104"/>
    </location>
</feature>
<evidence type="ECO:0000256" key="1">
    <source>
        <dbReference type="SAM" id="Phobius"/>
    </source>
</evidence>
<keyword evidence="1" id="KW-0812">Transmembrane</keyword>
<dbReference type="Gene3D" id="3.40.50.150">
    <property type="entry name" value="Vaccinia Virus protein VP39"/>
    <property type="match status" value="1"/>
</dbReference>
<feature type="transmembrane region" description="Helical" evidence="1">
    <location>
        <begin position="16"/>
        <end position="36"/>
    </location>
</feature>
<feature type="transmembrane region" description="Helical" evidence="1">
    <location>
        <begin position="195"/>
        <end position="214"/>
    </location>
</feature>
<comment type="caution">
    <text evidence="2">The sequence shown here is derived from an EMBL/GenBank/DDBJ whole genome shotgun (WGS) entry which is preliminary data.</text>
</comment>
<keyword evidence="3" id="KW-1185">Reference proteome</keyword>